<comment type="caution">
    <text evidence="2">The sequence shown here is derived from an EMBL/GenBank/DDBJ whole genome shotgun (WGS) entry which is preliminary data.</text>
</comment>
<reference evidence="2 3" key="1">
    <citation type="journal article" date="2018" name="Front. Microbiol.">
        <title>Genome-Based Analysis Reveals the Taxonomy and Diversity of the Family Idiomarinaceae.</title>
        <authorList>
            <person name="Liu Y."/>
            <person name="Lai Q."/>
            <person name="Shao Z."/>
        </authorList>
    </citation>
    <scope>NUCLEOTIDE SEQUENCE [LARGE SCALE GENOMIC DNA]</scope>
    <source>
        <strain evidence="2 3">GBSy1</strain>
    </source>
</reference>
<name>A0ABY0C0P2_9GAMM</name>
<evidence type="ECO:0000313" key="3">
    <source>
        <dbReference type="Proteomes" id="UP000287410"/>
    </source>
</evidence>
<keyword evidence="1" id="KW-1133">Transmembrane helix</keyword>
<evidence type="ECO:0000313" key="2">
    <source>
        <dbReference type="EMBL" id="RUO31425.1"/>
    </source>
</evidence>
<dbReference type="EMBL" id="PIPN01000001">
    <property type="protein sequence ID" value="RUO31425.1"/>
    <property type="molecule type" value="Genomic_DNA"/>
</dbReference>
<keyword evidence="1" id="KW-0812">Transmembrane</keyword>
<sequence length="114" mass="12514">MKKRQVWGVITALSAVLCFNLVGSQFSPEVVNNTYTALFVGLIYVVICVPLTIASMILTLPSTFKLLKAEQRREHGFTQPLWLTVFTANLLLSVVYLLLIGLILYGIIAVSLGG</sequence>
<keyword evidence="3" id="KW-1185">Reference proteome</keyword>
<gene>
    <name evidence="2" type="ORF">CWE12_00010</name>
</gene>
<organism evidence="2 3">
    <name type="scientific">Aliidiomarina sedimenti</name>
    <dbReference type="NCBI Taxonomy" id="1933879"/>
    <lineage>
        <taxon>Bacteria</taxon>
        <taxon>Pseudomonadati</taxon>
        <taxon>Pseudomonadota</taxon>
        <taxon>Gammaproteobacteria</taxon>
        <taxon>Alteromonadales</taxon>
        <taxon>Idiomarinaceae</taxon>
        <taxon>Aliidiomarina</taxon>
    </lineage>
</organism>
<dbReference type="Proteomes" id="UP000287410">
    <property type="component" value="Unassembled WGS sequence"/>
</dbReference>
<feature type="transmembrane region" description="Helical" evidence="1">
    <location>
        <begin position="34"/>
        <end position="60"/>
    </location>
</feature>
<proteinExistence type="predicted"/>
<dbReference type="RefSeq" id="WP_126787535.1">
    <property type="nucleotide sequence ID" value="NZ_PIPN01000001.1"/>
</dbReference>
<keyword evidence="1" id="KW-0472">Membrane</keyword>
<protein>
    <submittedName>
        <fullName evidence="2">Uncharacterized protein</fullName>
    </submittedName>
</protein>
<evidence type="ECO:0000256" key="1">
    <source>
        <dbReference type="SAM" id="Phobius"/>
    </source>
</evidence>
<feature type="transmembrane region" description="Helical" evidence="1">
    <location>
        <begin position="81"/>
        <end position="108"/>
    </location>
</feature>
<accession>A0ABY0C0P2</accession>